<keyword evidence="2" id="KW-0479">Metal-binding</keyword>
<evidence type="ECO:0000313" key="4">
    <source>
        <dbReference type="EMBL" id="KIJ28342.1"/>
    </source>
</evidence>
<dbReference type="Proteomes" id="UP000054279">
    <property type="component" value="Unassembled WGS sequence"/>
</dbReference>
<dbReference type="HOGENOM" id="CLU_018552_9_2_1"/>
<dbReference type="Pfam" id="PF13359">
    <property type="entry name" value="DDE_Tnp_4"/>
    <property type="match status" value="1"/>
</dbReference>
<evidence type="ECO:0000259" key="3">
    <source>
        <dbReference type="Pfam" id="PF13359"/>
    </source>
</evidence>
<dbReference type="AlphaFoldDB" id="A0A0C9UHB8"/>
<comment type="cofactor">
    <cofactor evidence="1">
        <name>a divalent metal cation</name>
        <dbReference type="ChEBI" id="CHEBI:60240"/>
    </cofactor>
</comment>
<feature type="non-terminal residue" evidence="4">
    <location>
        <position position="1"/>
    </location>
</feature>
<name>A0A0C9UHB8_SPHS4</name>
<evidence type="ECO:0000256" key="2">
    <source>
        <dbReference type="ARBA" id="ARBA00022723"/>
    </source>
</evidence>
<dbReference type="InterPro" id="IPR027806">
    <property type="entry name" value="HARBI1_dom"/>
</dbReference>
<evidence type="ECO:0000313" key="5">
    <source>
        <dbReference type="Proteomes" id="UP000054279"/>
    </source>
</evidence>
<dbReference type="OrthoDB" id="2649667at2759"/>
<protein>
    <recommendedName>
        <fullName evidence="3">DDE Tnp4 domain-containing protein</fullName>
    </recommendedName>
</protein>
<accession>A0A0C9UHB8</accession>
<sequence>STAFQESCAFKEHDTLFQQGEWLWVDSAYPVETWCVTPYKRPAADIEENKAYSYWVSRVRIHSEHAIGLLKGRFQSLKGLRQQIKDECDHCLALQWIRTCLILHTLIHDIE</sequence>
<feature type="non-terminal residue" evidence="4">
    <location>
        <position position="111"/>
    </location>
</feature>
<organism evidence="4 5">
    <name type="scientific">Sphaerobolus stellatus (strain SS14)</name>
    <dbReference type="NCBI Taxonomy" id="990650"/>
    <lineage>
        <taxon>Eukaryota</taxon>
        <taxon>Fungi</taxon>
        <taxon>Dikarya</taxon>
        <taxon>Basidiomycota</taxon>
        <taxon>Agaricomycotina</taxon>
        <taxon>Agaricomycetes</taxon>
        <taxon>Phallomycetidae</taxon>
        <taxon>Geastrales</taxon>
        <taxon>Sphaerobolaceae</taxon>
        <taxon>Sphaerobolus</taxon>
    </lineage>
</organism>
<dbReference type="GO" id="GO:0046872">
    <property type="term" value="F:metal ion binding"/>
    <property type="evidence" value="ECO:0007669"/>
    <property type="project" value="UniProtKB-KW"/>
</dbReference>
<keyword evidence="5" id="KW-1185">Reference proteome</keyword>
<evidence type="ECO:0000256" key="1">
    <source>
        <dbReference type="ARBA" id="ARBA00001968"/>
    </source>
</evidence>
<proteinExistence type="predicted"/>
<feature type="domain" description="DDE Tnp4" evidence="3">
    <location>
        <begin position="4"/>
        <end position="104"/>
    </location>
</feature>
<reference evidence="4 5" key="1">
    <citation type="submission" date="2014-06" db="EMBL/GenBank/DDBJ databases">
        <title>Evolutionary Origins and Diversification of the Mycorrhizal Mutualists.</title>
        <authorList>
            <consortium name="DOE Joint Genome Institute"/>
            <consortium name="Mycorrhizal Genomics Consortium"/>
            <person name="Kohler A."/>
            <person name="Kuo A."/>
            <person name="Nagy L.G."/>
            <person name="Floudas D."/>
            <person name="Copeland A."/>
            <person name="Barry K.W."/>
            <person name="Cichocki N."/>
            <person name="Veneault-Fourrey C."/>
            <person name="LaButti K."/>
            <person name="Lindquist E.A."/>
            <person name="Lipzen A."/>
            <person name="Lundell T."/>
            <person name="Morin E."/>
            <person name="Murat C."/>
            <person name="Riley R."/>
            <person name="Ohm R."/>
            <person name="Sun H."/>
            <person name="Tunlid A."/>
            <person name="Henrissat B."/>
            <person name="Grigoriev I.V."/>
            <person name="Hibbett D.S."/>
            <person name="Martin F."/>
        </authorList>
    </citation>
    <scope>NUCLEOTIDE SEQUENCE [LARGE SCALE GENOMIC DNA]</scope>
    <source>
        <strain evidence="4 5">SS14</strain>
    </source>
</reference>
<dbReference type="EMBL" id="KN837308">
    <property type="protein sequence ID" value="KIJ28342.1"/>
    <property type="molecule type" value="Genomic_DNA"/>
</dbReference>
<gene>
    <name evidence="4" type="ORF">M422DRAFT_140947</name>
</gene>